<feature type="region of interest" description="Disordered" evidence="1">
    <location>
        <begin position="204"/>
        <end position="223"/>
    </location>
</feature>
<gene>
    <name evidence="3" type="ORF">K435DRAFT_479269</name>
</gene>
<keyword evidence="2" id="KW-1133">Transmembrane helix</keyword>
<keyword evidence="2" id="KW-0812">Transmembrane</keyword>
<sequence>MVRRVFDNRDTGDLEYLSDWTVDGSWNTPTDSGTLSSTNSPSASVSFTFPGKYEVYWIAHTIFVSSHPPVTEPARAFFYYGMKRSNGGLYHICIDGCGTGSLDSVDIDALDRSDNGQNPPTLLYSFTFDDFGIHQILLTNQNDTRTVPSGNSQITLDRLELEVQDPGSSTPSTFSTSTSTPESPAASPSSSSVSISSKTSVSVSTSPTVTSQASTSSSSSSPVSPPSFSFLLSSSSLHSLSSSPLPTTSSLPFPSSDKSVPAGPIAGGVIGGLALLLLCAFLVLCMRCRRSRVNRRYTVNSRSFSPPSEASAIGNPSSETGLSSSQPITNREKQGPDFSPETASSDQFITDTPPAPSRTQSHQLRRESDILTSYFTGSGSGDTDVLPPDYYQIFGNNHP</sequence>
<dbReference type="AlphaFoldDB" id="A0A4S8MTC3"/>
<organism evidence="3 4">
    <name type="scientific">Dendrothele bispora (strain CBS 962.96)</name>
    <dbReference type="NCBI Taxonomy" id="1314807"/>
    <lineage>
        <taxon>Eukaryota</taxon>
        <taxon>Fungi</taxon>
        <taxon>Dikarya</taxon>
        <taxon>Basidiomycota</taxon>
        <taxon>Agaricomycotina</taxon>
        <taxon>Agaricomycetes</taxon>
        <taxon>Agaricomycetidae</taxon>
        <taxon>Agaricales</taxon>
        <taxon>Agaricales incertae sedis</taxon>
        <taxon>Dendrothele</taxon>
    </lineage>
</organism>
<keyword evidence="4" id="KW-1185">Reference proteome</keyword>
<feature type="compositionally biased region" description="Polar residues" evidence="1">
    <location>
        <begin position="304"/>
        <end position="329"/>
    </location>
</feature>
<dbReference type="Proteomes" id="UP000297245">
    <property type="component" value="Unassembled WGS sequence"/>
</dbReference>
<proteinExistence type="predicted"/>
<name>A0A4S8MTC3_DENBC</name>
<keyword evidence="2" id="KW-0472">Membrane</keyword>
<feature type="compositionally biased region" description="Low complexity" evidence="1">
    <location>
        <begin position="168"/>
        <end position="197"/>
    </location>
</feature>
<accession>A0A4S8MTC3</accession>
<dbReference type="EMBL" id="ML179042">
    <property type="protein sequence ID" value="THV06453.1"/>
    <property type="molecule type" value="Genomic_DNA"/>
</dbReference>
<evidence type="ECO:0000256" key="2">
    <source>
        <dbReference type="SAM" id="Phobius"/>
    </source>
</evidence>
<reference evidence="3 4" key="1">
    <citation type="journal article" date="2019" name="Nat. Ecol. Evol.">
        <title>Megaphylogeny resolves global patterns of mushroom evolution.</title>
        <authorList>
            <person name="Varga T."/>
            <person name="Krizsan K."/>
            <person name="Foldi C."/>
            <person name="Dima B."/>
            <person name="Sanchez-Garcia M."/>
            <person name="Sanchez-Ramirez S."/>
            <person name="Szollosi G.J."/>
            <person name="Szarkandi J.G."/>
            <person name="Papp V."/>
            <person name="Albert L."/>
            <person name="Andreopoulos W."/>
            <person name="Angelini C."/>
            <person name="Antonin V."/>
            <person name="Barry K.W."/>
            <person name="Bougher N.L."/>
            <person name="Buchanan P."/>
            <person name="Buyck B."/>
            <person name="Bense V."/>
            <person name="Catcheside P."/>
            <person name="Chovatia M."/>
            <person name="Cooper J."/>
            <person name="Damon W."/>
            <person name="Desjardin D."/>
            <person name="Finy P."/>
            <person name="Geml J."/>
            <person name="Haridas S."/>
            <person name="Hughes K."/>
            <person name="Justo A."/>
            <person name="Karasinski D."/>
            <person name="Kautmanova I."/>
            <person name="Kiss B."/>
            <person name="Kocsube S."/>
            <person name="Kotiranta H."/>
            <person name="LaButti K.M."/>
            <person name="Lechner B.E."/>
            <person name="Liimatainen K."/>
            <person name="Lipzen A."/>
            <person name="Lukacs Z."/>
            <person name="Mihaltcheva S."/>
            <person name="Morgado L.N."/>
            <person name="Niskanen T."/>
            <person name="Noordeloos M.E."/>
            <person name="Ohm R.A."/>
            <person name="Ortiz-Santana B."/>
            <person name="Ovrebo C."/>
            <person name="Racz N."/>
            <person name="Riley R."/>
            <person name="Savchenko A."/>
            <person name="Shiryaev A."/>
            <person name="Soop K."/>
            <person name="Spirin V."/>
            <person name="Szebenyi C."/>
            <person name="Tomsovsky M."/>
            <person name="Tulloss R.E."/>
            <person name="Uehling J."/>
            <person name="Grigoriev I.V."/>
            <person name="Vagvolgyi C."/>
            <person name="Papp T."/>
            <person name="Martin F.M."/>
            <person name="Miettinen O."/>
            <person name="Hibbett D.S."/>
            <person name="Nagy L.G."/>
        </authorList>
    </citation>
    <scope>NUCLEOTIDE SEQUENCE [LARGE SCALE GENOMIC DNA]</scope>
    <source>
        <strain evidence="3 4">CBS 962.96</strain>
    </source>
</reference>
<evidence type="ECO:0000313" key="3">
    <source>
        <dbReference type="EMBL" id="THV06453.1"/>
    </source>
</evidence>
<feature type="region of interest" description="Disordered" evidence="1">
    <location>
        <begin position="163"/>
        <end position="197"/>
    </location>
</feature>
<feature type="compositionally biased region" description="Polar residues" evidence="1">
    <location>
        <begin position="341"/>
        <end position="350"/>
    </location>
</feature>
<evidence type="ECO:0000256" key="1">
    <source>
        <dbReference type="SAM" id="MobiDB-lite"/>
    </source>
</evidence>
<dbReference type="OrthoDB" id="3359616at2759"/>
<evidence type="ECO:0000313" key="4">
    <source>
        <dbReference type="Proteomes" id="UP000297245"/>
    </source>
</evidence>
<feature type="region of interest" description="Disordered" evidence="1">
    <location>
        <begin position="300"/>
        <end position="367"/>
    </location>
</feature>
<protein>
    <submittedName>
        <fullName evidence="3">Uncharacterized protein</fullName>
    </submittedName>
</protein>
<feature type="transmembrane region" description="Helical" evidence="2">
    <location>
        <begin position="265"/>
        <end position="286"/>
    </location>
</feature>